<dbReference type="SUPFAM" id="SSF55729">
    <property type="entry name" value="Acyl-CoA N-acyltransferases (Nat)"/>
    <property type="match status" value="1"/>
</dbReference>
<feature type="domain" description="N-acetyltransferase" evidence="1">
    <location>
        <begin position="1"/>
        <end position="164"/>
    </location>
</feature>
<accession>A0ABU4G4X4</accession>
<organism evidence="2 3">
    <name type="scientific">Sporosarcina saromensis</name>
    <dbReference type="NCBI Taxonomy" id="359365"/>
    <lineage>
        <taxon>Bacteria</taxon>
        <taxon>Bacillati</taxon>
        <taxon>Bacillota</taxon>
        <taxon>Bacilli</taxon>
        <taxon>Bacillales</taxon>
        <taxon>Caryophanaceae</taxon>
        <taxon>Sporosarcina</taxon>
    </lineage>
</organism>
<sequence>MKIRHAQPIDAERIVELIKHVENSSENMMFEAGERSISVEQFTKRIASLQESGSTIVVAETGEDLVGYLMVNRGGAIRTHHSAYLVIGISSDYRGQGIGKALFSALDEWARNNHLHRLELTVLKTNQAAIALYEKSGFVREGVKKDSLYVNGQYIDEYYMAKIL</sequence>
<dbReference type="GO" id="GO:0016746">
    <property type="term" value="F:acyltransferase activity"/>
    <property type="evidence" value="ECO:0007669"/>
    <property type="project" value="UniProtKB-KW"/>
</dbReference>
<dbReference type="EMBL" id="JAUBDI010000001">
    <property type="protein sequence ID" value="MDW0112023.1"/>
    <property type="molecule type" value="Genomic_DNA"/>
</dbReference>
<comment type="caution">
    <text evidence="2">The sequence shown here is derived from an EMBL/GenBank/DDBJ whole genome shotgun (WGS) entry which is preliminary data.</text>
</comment>
<evidence type="ECO:0000313" key="2">
    <source>
        <dbReference type="EMBL" id="MDW0112023.1"/>
    </source>
</evidence>
<dbReference type="PANTHER" id="PTHR43415:SF3">
    <property type="entry name" value="GNAT-FAMILY ACETYLTRANSFERASE"/>
    <property type="match status" value="1"/>
</dbReference>
<proteinExistence type="predicted"/>
<dbReference type="Pfam" id="PF00583">
    <property type="entry name" value="Acetyltransf_1"/>
    <property type="match status" value="1"/>
</dbReference>
<name>A0ABU4G4X4_9BACL</name>
<protein>
    <submittedName>
        <fullName evidence="2">GNAT family N-acetyltransferase</fullName>
        <ecNumber evidence="2">2.3.1.-</ecNumber>
    </submittedName>
</protein>
<reference evidence="2 3" key="1">
    <citation type="submission" date="2023-06" db="EMBL/GenBank/DDBJ databases">
        <title>Sporosarcina sp. nov., isolated from Korean traditional fermented seafood 'Jeotgal'.</title>
        <authorList>
            <person name="Yang A.I."/>
            <person name="Shin N.-R."/>
        </authorList>
    </citation>
    <scope>NUCLEOTIDE SEQUENCE [LARGE SCALE GENOMIC DNA]</scope>
    <source>
        <strain evidence="2 3">KCTC13119</strain>
    </source>
</reference>
<keyword evidence="2" id="KW-0808">Transferase</keyword>
<dbReference type="Proteomes" id="UP001282284">
    <property type="component" value="Unassembled WGS sequence"/>
</dbReference>
<keyword evidence="2" id="KW-0012">Acyltransferase</keyword>
<dbReference type="RefSeq" id="WP_317941889.1">
    <property type="nucleotide sequence ID" value="NZ_JAUBDI010000001.1"/>
</dbReference>
<evidence type="ECO:0000313" key="3">
    <source>
        <dbReference type="Proteomes" id="UP001282284"/>
    </source>
</evidence>
<evidence type="ECO:0000259" key="1">
    <source>
        <dbReference type="PROSITE" id="PS51186"/>
    </source>
</evidence>
<dbReference type="Gene3D" id="3.40.630.30">
    <property type="match status" value="1"/>
</dbReference>
<dbReference type="CDD" id="cd04301">
    <property type="entry name" value="NAT_SF"/>
    <property type="match status" value="1"/>
</dbReference>
<keyword evidence="3" id="KW-1185">Reference proteome</keyword>
<dbReference type="PANTHER" id="PTHR43415">
    <property type="entry name" value="SPERMIDINE N(1)-ACETYLTRANSFERASE"/>
    <property type="match status" value="1"/>
</dbReference>
<dbReference type="PROSITE" id="PS51186">
    <property type="entry name" value="GNAT"/>
    <property type="match status" value="1"/>
</dbReference>
<dbReference type="InterPro" id="IPR000182">
    <property type="entry name" value="GNAT_dom"/>
</dbReference>
<gene>
    <name evidence="2" type="ORF">QT711_02420</name>
</gene>
<dbReference type="InterPro" id="IPR016181">
    <property type="entry name" value="Acyl_CoA_acyltransferase"/>
</dbReference>
<dbReference type="EC" id="2.3.1.-" evidence="2"/>